<evidence type="ECO:0000313" key="2">
    <source>
        <dbReference type="Proteomes" id="UP001061302"/>
    </source>
</evidence>
<proteinExistence type="predicted"/>
<name>A0ABY6DHK4_9NEIS</name>
<protein>
    <submittedName>
        <fullName evidence="1">Uncharacterized protein</fullName>
    </submittedName>
</protein>
<dbReference type="Proteomes" id="UP001061302">
    <property type="component" value="Chromosome"/>
</dbReference>
<dbReference type="RefSeq" id="WP_263123107.1">
    <property type="nucleotide sequence ID" value="NZ_CP106753.1"/>
</dbReference>
<sequence>MSNHSQSALQSTQAIIDTAMLGAVEALAETQRQIVRARDAIADLVVLRDTLIHNLPGANVQVRLNPVAEGLLRASLHIEHGMPDAAALIDYLIRPLREIGWSTPTDTYGRNHWICHRPGGGMLALTIHPSHARVAP</sequence>
<accession>A0ABY6DHK4</accession>
<keyword evidence="2" id="KW-1185">Reference proteome</keyword>
<evidence type="ECO:0000313" key="1">
    <source>
        <dbReference type="EMBL" id="UXY13835.1"/>
    </source>
</evidence>
<reference evidence="1" key="1">
    <citation type="submission" date="2022-10" db="EMBL/GenBank/DDBJ databases">
        <title>Chitiniphilus purpureus sp. nov., a novel chitin-degrading bacterium isolated from crawfish pond sediment.</title>
        <authorList>
            <person name="Li K."/>
        </authorList>
    </citation>
    <scope>NUCLEOTIDE SEQUENCE</scope>
    <source>
        <strain evidence="1">CD1</strain>
    </source>
</reference>
<gene>
    <name evidence="1" type="ORF">N8I74_10925</name>
</gene>
<dbReference type="EMBL" id="CP106753">
    <property type="protein sequence ID" value="UXY13835.1"/>
    <property type="molecule type" value="Genomic_DNA"/>
</dbReference>
<organism evidence="1 2">
    <name type="scientific">Chitiniphilus purpureus</name>
    <dbReference type="NCBI Taxonomy" id="2981137"/>
    <lineage>
        <taxon>Bacteria</taxon>
        <taxon>Pseudomonadati</taxon>
        <taxon>Pseudomonadota</taxon>
        <taxon>Betaproteobacteria</taxon>
        <taxon>Neisseriales</taxon>
        <taxon>Chitinibacteraceae</taxon>
        <taxon>Chitiniphilus</taxon>
    </lineage>
</organism>